<sequence>ALLCEAISKQGRSLKEVWERVQDELGEYHYLQYNFPAKEELKARIERLRAQEIERLNGIPVKTKITIDGLKLVLQDGSWVLLRPSGTEPLIRVYIEATEQRLLEELKKAADKLILG</sequence>
<comment type="caution">
    <text evidence="7">The sequence shown here is derived from an EMBL/GenBank/DDBJ whole genome shotgun (WGS) entry which is preliminary data.</text>
</comment>
<dbReference type="Pfam" id="PF00408">
    <property type="entry name" value="PGM_PMM_IV"/>
    <property type="match status" value="1"/>
</dbReference>
<evidence type="ECO:0000256" key="1">
    <source>
        <dbReference type="ARBA" id="ARBA00001946"/>
    </source>
</evidence>
<keyword evidence="4" id="KW-0460">Magnesium</keyword>
<evidence type="ECO:0000256" key="5">
    <source>
        <dbReference type="ARBA" id="ARBA00023235"/>
    </source>
</evidence>
<keyword evidence="5" id="KW-0413">Isomerase</keyword>
<reference evidence="7 8" key="1">
    <citation type="submission" date="2017-04" db="EMBL/GenBank/DDBJ databases">
        <title>Novel microbial lineages endemic to geothermal iron-oxide mats fill important gaps in the evolutionary history of Archaea.</title>
        <authorList>
            <person name="Jay Z.J."/>
            <person name="Beam J.P."/>
            <person name="Dlakic M."/>
            <person name="Rusch D.B."/>
            <person name="Kozubal M.A."/>
            <person name="Inskeep W.P."/>
        </authorList>
    </citation>
    <scope>NUCLEOTIDE SEQUENCE [LARGE SCALE GENOMIC DNA]</scope>
    <source>
        <strain evidence="7">ECH_B_SAG-F08</strain>
    </source>
</reference>
<dbReference type="Gene3D" id="3.30.310.50">
    <property type="entry name" value="Alpha-D-phosphohexomutase, C-terminal domain"/>
    <property type="match status" value="1"/>
</dbReference>
<comment type="cofactor">
    <cofactor evidence="1">
        <name>Mg(2+)</name>
        <dbReference type="ChEBI" id="CHEBI:18420"/>
    </cofactor>
</comment>
<dbReference type="AlphaFoldDB" id="A0A2R6BF41"/>
<gene>
    <name evidence="7" type="ORF">B9Q11_04485</name>
</gene>
<dbReference type="EMBL" id="NEXM01000064">
    <property type="protein sequence ID" value="PSN97270.1"/>
    <property type="molecule type" value="Genomic_DNA"/>
</dbReference>
<dbReference type="InterPro" id="IPR036900">
    <property type="entry name" value="A-D-PHexomutase_C_sf"/>
</dbReference>
<feature type="non-terminal residue" evidence="7">
    <location>
        <position position="1"/>
    </location>
</feature>
<dbReference type="GO" id="GO:0016868">
    <property type="term" value="F:intramolecular phosphotransferase activity"/>
    <property type="evidence" value="ECO:0007669"/>
    <property type="project" value="InterPro"/>
</dbReference>
<dbReference type="InterPro" id="IPR005843">
    <property type="entry name" value="A-D-PHexomutase_C"/>
</dbReference>
<evidence type="ECO:0000259" key="6">
    <source>
        <dbReference type="Pfam" id="PF00408"/>
    </source>
</evidence>
<keyword evidence="2" id="KW-0597">Phosphoprotein</keyword>
<dbReference type="SUPFAM" id="SSF55957">
    <property type="entry name" value="Phosphoglucomutase, C-terminal domain"/>
    <property type="match status" value="1"/>
</dbReference>
<evidence type="ECO:0000256" key="4">
    <source>
        <dbReference type="ARBA" id="ARBA00022842"/>
    </source>
</evidence>
<dbReference type="PANTHER" id="PTHR43771">
    <property type="entry name" value="PHOSPHOMANNOMUTASE"/>
    <property type="match status" value="1"/>
</dbReference>
<protein>
    <recommendedName>
        <fullName evidence="6">Alpha-D-phosphohexomutase C-terminal domain-containing protein</fullName>
    </recommendedName>
</protein>
<keyword evidence="3" id="KW-0479">Metal-binding</keyword>
<evidence type="ECO:0000313" key="7">
    <source>
        <dbReference type="EMBL" id="PSN97270.1"/>
    </source>
</evidence>
<accession>A0A2R6BF41</accession>
<feature type="domain" description="Alpha-D-phosphohexomutase C-terminal" evidence="6">
    <location>
        <begin position="41"/>
        <end position="111"/>
    </location>
</feature>
<evidence type="ECO:0000313" key="8">
    <source>
        <dbReference type="Proteomes" id="UP000240381"/>
    </source>
</evidence>
<name>A0A2R6BF41_9ARCH</name>
<evidence type="ECO:0000256" key="2">
    <source>
        <dbReference type="ARBA" id="ARBA00022553"/>
    </source>
</evidence>
<proteinExistence type="predicted"/>
<evidence type="ECO:0000256" key="3">
    <source>
        <dbReference type="ARBA" id="ARBA00022723"/>
    </source>
</evidence>
<dbReference type="Proteomes" id="UP000240381">
    <property type="component" value="Unassembled WGS sequence"/>
</dbReference>
<organism evidence="7 8">
    <name type="scientific">Candidatus Marsarchaeota G2 archaeon ECH_B_SAG-F08</name>
    <dbReference type="NCBI Taxonomy" id="1978165"/>
    <lineage>
        <taxon>Archaea</taxon>
        <taxon>Candidatus Marsarchaeota</taxon>
        <taxon>Candidatus Marsarchaeota group 2</taxon>
    </lineage>
</organism>
<dbReference type="PANTHER" id="PTHR43771:SF1">
    <property type="entry name" value="PHOSPHOMANNOMUTASE"/>
    <property type="match status" value="1"/>
</dbReference>
<dbReference type="GO" id="GO:0046872">
    <property type="term" value="F:metal ion binding"/>
    <property type="evidence" value="ECO:0007669"/>
    <property type="project" value="UniProtKB-KW"/>
</dbReference>